<dbReference type="RefSeq" id="WP_095326861.1">
    <property type="nucleotide sequence ID" value="NZ_NPCC01000023.1"/>
</dbReference>
<dbReference type="InterPro" id="IPR036388">
    <property type="entry name" value="WH-like_DNA-bd_sf"/>
</dbReference>
<comment type="caution">
    <text evidence="8">The sequence shown here is derived from an EMBL/GenBank/DDBJ whole genome shotgun (WGS) entry which is preliminary data.</text>
</comment>
<evidence type="ECO:0000256" key="2">
    <source>
        <dbReference type="ARBA" id="ARBA00022737"/>
    </source>
</evidence>
<dbReference type="InterPro" id="IPR013011">
    <property type="entry name" value="PTS_EIIB_2"/>
</dbReference>
<evidence type="ECO:0000259" key="7">
    <source>
        <dbReference type="PROSITE" id="PS51372"/>
    </source>
</evidence>
<evidence type="ECO:0000313" key="9">
    <source>
        <dbReference type="Proteomes" id="UP000216207"/>
    </source>
</evidence>
<evidence type="ECO:0008006" key="10">
    <source>
        <dbReference type="Google" id="ProtNLM"/>
    </source>
</evidence>
<dbReference type="InterPro" id="IPR036095">
    <property type="entry name" value="PTS_EIIB-like_sf"/>
</dbReference>
<dbReference type="PROSITE" id="PS51372">
    <property type="entry name" value="PRD_2"/>
    <property type="match status" value="2"/>
</dbReference>
<evidence type="ECO:0000256" key="3">
    <source>
        <dbReference type="ARBA" id="ARBA00023015"/>
    </source>
</evidence>
<dbReference type="SUPFAM" id="SSF46785">
    <property type="entry name" value="Winged helix' DNA-binding domain"/>
    <property type="match status" value="1"/>
</dbReference>
<evidence type="ECO:0000256" key="5">
    <source>
        <dbReference type="ARBA" id="ARBA00023163"/>
    </source>
</evidence>
<dbReference type="Pfam" id="PF00874">
    <property type="entry name" value="PRD"/>
    <property type="match status" value="1"/>
</dbReference>
<feature type="domain" description="PRD" evidence="7">
    <location>
        <begin position="511"/>
        <end position="615"/>
    </location>
</feature>
<dbReference type="Gene3D" id="1.10.10.10">
    <property type="entry name" value="Winged helix-like DNA-binding domain superfamily/Winged helix DNA-binding domain"/>
    <property type="match status" value="2"/>
</dbReference>
<dbReference type="InterPro" id="IPR036634">
    <property type="entry name" value="PRD_sf"/>
</dbReference>
<evidence type="ECO:0000256" key="4">
    <source>
        <dbReference type="ARBA" id="ARBA00023159"/>
    </source>
</evidence>
<dbReference type="EMBL" id="NPCC01000023">
    <property type="protein sequence ID" value="PAE88055.1"/>
    <property type="molecule type" value="Genomic_DNA"/>
</dbReference>
<feature type="domain" description="PRD" evidence="7">
    <location>
        <begin position="298"/>
        <end position="405"/>
    </location>
</feature>
<keyword evidence="2" id="KW-0677">Repeat</keyword>
<keyword evidence="1" id="KW-0808">Transferase</keyword>
<dbReference type="PANTHER" id="PTHR30185:SF18">
    <property type="entry name" value="TRANSCRIPTIONAL REGULATOR MTLR"/>
    <property type="match status" value="1"/>
</dbReference>
<dbReference type="GO" id="GO:0009401">
    <property type="term" value="P:phosphoenolpyruvate-dependent sugar phosphotransferase system"/>
    <property type="evidence" value="ECO:0007669"/>
    <property type="project" value="InterPro"/>
</dbReference>
<dbReference type="GO" id="GO:0008982">
    <property type="term" value="F:protein-N(PI)-phosphohistidine-sugar phosphotransferase activity"/>
    <property type="evidence" value="ECO:0007669"/>
    <property type="project" value="InterPro"/>
</dbReference>
<gene>
    <name evidence="8" type="ORF">CHH72_14485</name>
</gene>
<evidence type="ECO:0000313" key="8">
    <source>
        <dbReference type="EMBL" id="PAE88055.1"/>
    </source>
</evidence>
<sequence>MLSAREFHLTNKLLNTKAPIRIKDLSMEFGVSTRAIKYDLENVRKWFKLQGQMVNSQTSKGIWLHCSDRERAELRRILAQFKRSQIYPDQTMRVRRIILSLLWTNEYKTAAELSEMLAVSRNTILSDLNHVDEFLKSWNIDLERKQRTGYRLHGNELQLRLMLEHIIYNSLDDYQIYKLTTRITKKERQIEIGTILEEPLKPIYEMAENHMSAFYSPSLASLLRLSDLLKFLLRLTFSVKRLTMGRTIHSYRMLEHSHDQDDLSLFLVTVMEKVYTDMQLPLLEEEYAYVSGNIEKASEQMDIVDMTEKMIQYVGEQEGIDYKKDPKLYSNLLSHLSLRLQNGSFYLNEMNPMEDEVKRNHASLFQSVKEACRKYVKQHTLVAQDSFISFIVLHFLVSYENTFKRKKKVKVLYVCSTGRGVARLIKNRVEKEIPAVDIVCYCSLLEVEEICQAEKVDLIISVFPVEAAVPVVVVEPLPAKRDIEEIRKQVRAMIGSDDEQTNELLEDNEFTISEDSENLSQEIILKGFEAAHALLEAFPIKSEERWKNAFMMHVFLMVHRYYFDKQYDQYLYANNQMLDSDEEMFHSVQQILQDKDLHVHEAEVITLLQYLKKWK</sequence>
<dbReference type="AlphaFoldDB" id="A0A268NYD0"/>
<dbReference type="Gene3D" id="3.40.50.2300">
    <property type="match status" value="1"/>
</dbReference>
<organism evidence="8 9">
    <name type="scientific">Shouchella clausii</name>
    <name type="common">Alkalihalobacillus clausii</name>
    <dbReference type="NCBI Taxonomy" id="79880"/>
    <lineage>
        <taxon>Bacteria</taxon>
        <taxon>Bacillati</taxon>
        <taxon>Bacillota</taxon>
        <taxon>Bacilli</taxon>
        <taxon>Bacillales</taxon>
        <taxon>Bacillaceae</taxon>
        <taxon>Shouchella</taxon>
    </lineage>
</organism>
<dbReference type="Proteomes" id="UP000216207">
    <property type="component" value="Unassembled WGS sequence"/>
</dbReference>
<dbReference type="InterPro" id="IPR050661">
    <property type="entry name" value="BglG_antiterminators"/>
</dbReference>
<evidence type="ECO:0000256" key="1">
    <source>
        <dbReference type="ARBA" id="ARBA00022679"/>
    </source>
</evidence>
<dbReference type="Gene3D" id="1.10.1790.10">
    <property type="entry name" value="PRD domain"/>
    <property type="match status" value="1"/>
</dbReference>
<accession>A0A268NYD0</accession>
<proteinExistence type="predicted"/>
<keyword evidence="4" id="KW-0010">Activator</keyword>
<dbReference type="Pfam" id="PF05043">
    <property type="entry name" value="Mga"/>
    <property type="match status" value="1"/>
</dbReference>
<evidence type="ECO:0000259" key="6">
    <source>
        <dbReference type="PROSITE" id="PS51099"/>
    </source>
</evidence>
<dbReference type="GO" id="GO:0006355">
    <property type="term" value="P:regulation of DNA-templated transcription"/>
    <property type="evidence" value="ECO:0007669"/>
    <property type="project" value="InterPro"/>
</dbReference>
<dbReference type="PANTHER" id="PTHR30185">
    <property type="entry name" value="CRYPTIC BETA-GLUCOSIDE BGL OPERON ANTITERMINATOR"/>
    <property type="match status" value="1"/>
</dbReference>
<dbReference type="SUPFAM" id="SSF52794">
    <property type="entry name" value="PTS system IIB component-like"/>
    <property type="match status" value="1"/>
</dbReference>
<dbReference type="CDD" id="cd05568">
    <property type="entry name" value="PTS_IIB_bgl_like"/>
    <property type="match status" value="1"/>
</dbReference>
<reference evidence="8 9" key="1">
    <citation type="submission" date="2017-07" db="EMBL/GenBank/DDBJ databases">
        <title>Isolation and whole genome analysis of endospore-forming bacteria from heroin.</title>
        <authorList>
            <person name="Kalinowski J."/>
            <person name="Ahrens B."/>
            <person name="Al-Dilaimi A."/>
            <person name="Winkler A."/>
            <person name="Wibberg D."/>
            <person name="Schleenbecker U."/>
            <person name="Ruckert C."/>
            <person name="Wolfel R."/>
            <person name="Grass G."/>
        </authorList>
    </citation>
    <scope>NUCLEOTIDE SEQUENCE [LARGE SCALE GENOMIC DNA]</scope>
    <source>
        <strain evidence="8 9">7539</strain>
    </source>
</reference>
<keyword evidence="3" id="KW-0805">Transcription regulation</keyword>
<dbReference type="InterPro" id="IPR011608">
    <property type="entry name" value="PRD"/>
</dbReference>
<feature type="domain" description="PTS EIIB type-2" evidence="6">
    <location>
        <begin position="409"/>
        <end position="498"/>
    </location>
</feature>
<keyword evidence="5" id="KW-0804">Transcription</keyword>
<name>A0A268NYD0_SHOCL</name>
<dbReference type="PROSITE" id="PS51099">
    <property type="entry name" value="PTS_EIIB_TYPE_2"/>
    <property type="match status" value="1"/>
</dbReference>
<dbReference type="SUPFAM" id="SSF63520">
    <property type="entry name" value="PTS-regulatory domain, PRD"/>
    <property type="match status" value="1"/>
</dbReference>
<dbReference type="InterPro" id="IPR007737">
    <property type="entry name" value="Mga_HTH"/>
</dbReference>
<protein>
    <recommendedName>
        <fullName evidence="10">Transcriptional antiterminator</fullName>
    </recommendedName>
</protein>
<dbReference type="InterPro" id="IPR036390">
    <property type="entry name" value="WH_DNA-bd_sf"/>
</dbReference>